<dbReference type="AlphaFoldDB" id="A0A0F9I106"/>
<evidence type="ECO:0000259" key="1">
    <source>
        <dbReference type="SMART" id="SM00232"/>
    </source>
</evidence>
<feature type="domain" description="JAB1/MPN/MOV34 metalloenzyme" evidence="1">
    <location>
        <begin position="13"/>
        <end position="163"/>
    </location>
</feature>
<protein>
    <recommendedName>
        <fullName evidence="1">JAB1/MPN/MOV34 metalloenzyme domain-containing protein</fullName>
    </recommendedName>
</protein>
<proteinExistence type="predicted"/>
<dbReference type="Gene3D" id="3.40.140.10">
    <property type="entry name" value="Cytidine Deaminase, domain 2"/>
    <property type="match status" value="1"/>
</dbReference>
<dbReference type="EMBL" id="LAZR01015408">
    <property type="protein sequence ID" value="KKM13299.1"/>
    <property type="molecule type" value="Genomic_DNA"/>
</dbReference>
<name>A0A0F9I106_9ZZZZ</name>
<accession>A0A0F9I106</accession>
<reference evidence="2" key="1">
    <citation type="journal article" date="2015" name="Nature">
        <title>Complex archaea that bridge the gap between prokaryotes and eukaryotes.</title>
        <authorList>
            <person name="Spang A."/>
            <person name="Saw J.H."/>
            <person name="Jorgensen S.L."/>
            <person name="Zaremba-Niedzwiedzka K."/>
            <person name="Martijn J."/>
            <person name="Lind A.E."/>
            <person name="van Eijk R."/>
            <person name="Schleper C."/>
            <person name="Guy L."/>
            <person name="Ettema T.J."/>
        </authorList>
    </citation>
    <scope>NUCLEOTIDE SEQUENCE</scope>
</reference>
<dbReference type="PANTHER" id="PTHR10410">
    <property type="entry name" value="EUKARYOTIC TRANSLATION INITIATION FACTOR 3 -RELATED"/>
    <property type="match status" value="1"/>
</dbReference>
<dbReference type="InterPro" id="IPR000555">
    <property type="entry name" value="JAMM/MPN+_dom"/>
</dbReference>
<gene>
    <name evidence="2" type="ORF">LCGC14_1717590</name>
</gene>
<dbReference type="InterPro" id="IPR050242">
    <property type="entry name" value="JAMM_MPN+_peptidase_M67A"/>
</dbReference>
<dbReference type="GO" id="GO:0008237">
    <property type="term" value="F:metallopeptidase activity"/>
    <property type="evidence" value="ECO:0007669"/>
    <property type="project" value="InterPro"/>
</dbReference>
<dbReference type="SMART" id="SM00232">
    <property type="entry name" value="JAB_MPN"/>
    <property type="match status" value="1"/>
</dbReference>
<comment type="caution">
    <text evidence="2">The sequence shown here is derived from an EMBL/GenBank/DDBJ whole genome shotgun (WGS) entry which is preliminary data.</text>
</comment>
<evidence type="ECO:0000313" key="2">
    <source>
        <dbReference type="EMBL" id="KKM13299.1"/>
    </source>
</evidence>
<dbReference type="Pfam" id="PF01398">
    <property type="entry name" value="JAB"/>
    <property type="match status" value="1"/>
</dbReference>
<organism evidence="2">
    <name type="scientific">marine sediment metagenome</name>
    <dbReference type="NCBI Taxonomy" id="412755"/>
    <lineage>
        <taxon>unclassified sequences</taxon>
        <taxon>metagenomes</taxon>
        <taxon>ecological metagenomes</taxon>
    </lineage>
</organism>
<dbReference type="SUPFAM" id="SSF102712">
    <property type="entry name" value="JAB1/MPN domain"/>
    <property type="match status" value="1"/>
</dbReference>
<sequence>MKKNKKIDPFNTPAVLTLKAYKRIIGYANRYANQNLNTSKWREVYGILIGAIKNDEKIIVKDAIPMVVGDRAGVKYENKQYVDMAQIDASVFERSIQDNKNDFIIGWFHTHPGFGFFYSPIDCLTQLGYQLPNPYALGLVFDHCEKESESHSLGIAGLRLKNPERGISSTYDLIELEYEFEQNLMNKEAKAVTKKVDKNIEKVLKELEFISEILRKKALAQLQRNYGLILVPKEDVIITHNEAEANADERYLYEWDPDFFKKSYRIPKFREKIEKMISAAYDELDDLIGKKDEIKFKVRKERLKKKIKTVLKKPNEWYDKLIDDFSKKIDLIYPFYDYLDTTERKVIEHFEERSSEYFKVLSELNKRIKLNLKDY</sequence>